<dbReference type="InterPro" id="IPR012337">
    <property type="entry name" value="RNaseH-like_sf"/>
</dbReference>
<protein>
    <submittedName>
        <fullName evidence="2">3'-5' exonuclease</fullName>
    </submittedName>
</protein>
<dbReference type="Proteomes" id="UP000308430">
    <property type="component" value="Unassembled WGS sequence"/>
</dbReference>
<dbReference type="SMART" id="SM00479">
    <property type="entry name" value="EXOIII"/>
    <property type="match status" value="1"/>
</dbReference>
<dbReference type="AlphaFoldDB" id="A0A4S4B2W6"/>
<accession>A0A4S4B2W6</accession>
<dbReference type="OrthoDB" id="5497329at2"/>
<comment type="caution">
    <text evidence="2">The sequence shown here is derived from an EMBL/GenBank/DDBJ whole genome shotgun (WGS) entry which is preliminary data.</text>
</comment>
<keyword evidence="3" id="KW-1185">Reference proteome</keyword>
<dbReference type="EMBL" id="SSOC01000001">
    <property type="protein sequence ID" value="THF66990.1"/>
    <property type="molecule type" value="Genomic_DNA"/>
</dbReference>
<keyword evidence="2" id="KW-0378">Hydrolase</keyword>
<dbReference type="CDD" id="cd06127">
    <property type="entry name" value="DEDDh"/>
    <property type="match status" value="1"/>
</dbReference>
<dbReference type="InterPro" id="IPR036397">
    <property type="entry name" value="RNaseH_sf"/>
</dbReference>
<dbReference type="SUPFAM" id="SSF53098">
    <property type="entry name" value="Ribonuclease H-like"/>
    <property type="match status" value="1"/>
</dbReference>
<dbReference type="InterPro" id="IPR013520">
    <property type="entry name" value="Ribonucl_H"/>
</dbReference>
<dbReference type="GO" id="GO:0003676">
    <property type="term" value="F:nucleic acid binding"/>
    <property type="evidence" value="ECO:0007669"/>
    <property type="project" value="InterPro"/>
</dbReference>
<dbReference type="Gene3D" id="3.30.420.10">
    <property type="entry name" value="Ribonuclease H-like superfamily/Ribonuclease H"/>
    <property type="match status" value="2"/>
</dbReference>
<feature type="domain" description="Exonuclease" evidence="1">
    <location>
        <begin position="39"/>
        <end position="186"/>
    </location>
</feature>
<gene>
    <name evidence="2" type="ORF">E6C76_00935</name>
</gene>
<organism evidence="2 3">
    <name type="scientific">Pseudothauera nasutitermitis</name>
    <dbReference type="NCBI Taxonomy" id="2565930"/>
    <lineage>
        <taxon>Bacteria</taxon>
        <taxon>Pseudomonadati</taxon>
        <taxon>Pseudomonadota</taxon>
        <taxon>Betaproteobacteria</taxon>
        <taxon>Rhodocyclales</taxon>
        <taxon>Zoogloeaceae</taxon>
        <taxon>Pseudothauera</taxon>
    </lineage>
</organism>
<evidence type="ECO:0000313" key="2">
    <source>
        <dbReference type="EMBL" id="THF66990.1"/>
    </source>
</evidence>
<dbReference type="RefSeq" id="WP_136346399.1">
    <property type="nucleotide sequence ID" value="NZ_SSOC01000001.1"/>
</dbReference>
<keyword evidence="2" id="KW-0540">Nuclease</keyword>
<reference evidence="2 3" key="1">
    <citation type="submission" date="2019-04" db="EMBL/GenBank/DDBJ databases">
        <title>Azoarcus nasutitermitis sp. nov. isolated from termite nest.</title>
        <authorList>
            <person name="Lin S.-Y."/>
            <person name="Hameed A."/>
            <person name="Hsu Y.-H."/>
            <person name="Young C.-C."/>
        </authorList>
    </citation>
    <scope>NUCLEOTIDE SEQUENCE [LARGE SCALE GENOMIC DNA]</scope>
    <source>
        <strain evidence="2 3">CC-YHH838</strain>
    </source>
</reference>
<sequence length="209" mass="22794">MNWLGRFLPGQSAPAPGEAFERWRALPEAELGRPHSDTRYVVVNTEASGLDTEHDRLLAVAAIAVDGGLLNPLDSYHAALEPDPAAALGGLLAFAGKAPLVVFGAAFHRNMLEAAWRQWLGDAPEFTWLDLYWLMPAVFEPGPDGPSRLAQWMKAMDVETFQRHHALGDAWAIAQLFLALQGHATARGAATPRALGELERTRRKLASRA</sequence>
<evidence type="ECO:0000313" key="3">
    <source>
        <dbReference type="Proteomes" id="UP000308430"/>
    </source>
</evidence>
<dbReference type="GO" id="GO:0004527">
    <property type="term" value="F:exonuclease activity"/>
    <property type="evidence" value="ECO:0007669"/>
    <property type="project" value="UniProtKB-KW"/>
</dbReference>
<dbReference type="GO" id="GO:0006259">
    <property type="term" value="P:DNA metabolic process"/>
    <property type="evidence" value="ECO:0007669"/>
    <property type="project" value="UniProtKB-ARBA"/>
</dbReference>
<evidence type="ECO:0000259" key="1">
    <source>
        <dbReference type="SMART" id="SM00479"/>
    </source>
</evidence>
<keyword evidence="2" id="KW-0269">Exonuclease</keyword>
<name>A0A4S4B2W6_9RHOO</name>
<proteinExistence type="predicted"/>